<proteinExistence type="predicted"/>
<protein>
    <submittedName>
        <fullName evidence="1">Uncharacterized protein</fullName>
    </submittedName>
</protein>
<dbReference type="GeneID" id="64603715"/>
<reference evidence="1" key="1">
    <citation type="journal article" date="2020" name="New Phytol.">
        <title>Comparative genomics reveals dynamic genome evolution in host specialist ectomycorrhizal fungi.</title>
        <authorList>
            <person name="Lofgren L.A."/>
            <person name="Nguyen N.H."/>
            <person name="Vilgalys R."/>
            <person name="Ruytinx J."/>
            <person name="Liao H.L."/>
            <person name="Branco S."/>
            <person name="Kuo A."/>
            <person name="LaButti K."/>
            <person name="Lipzen A."/>
            <person name="Andreopoulos W."/>
            <person name="Pangilinan J."/>
            <person name="Riley R."/>
            <person name="Hundley H."/>
            <person name="Na H."/>
            <person name="Barry K."/>
            <person name="Grigoriev I.V."/>
            <person name="Stajich J.E."/>
            <person name="Kennedy P.G."/>
        </authorList>
    </citation>
    <scope>NUCLEOTIDE SEQUENCE</scope>
    <source>
        <strain evidence="1">S12</strain>
    </source>
</reference>
<dbReference type="OrthoDB" id="10454915at2759"/>
<dbReference type="EMBL" id="JABBWE010000014">
    <property type="protein sequence ID" value="KAG1798200.1"/>
    <property type="molecule type" value="Genomic_DNA"/>
</dbReference>
<dbReference type="Proteomes" id="UP000719766">
    <property type="component" value="Unassembled WGS sequence"/>
</dbReference>
<gene>
    <name evidence="1" type="ORF">HD556DRAFT_226590</name>
</gene>
<evidence type="ECO:0000313" key="2">
    <source>
        <dbReference type="Proteomes" id="UP000719766"/>
    </source>
</evidence>
<organism evidence="1 2">
    <name type="scientific">Suillus plorans</name>
    <dbReference type="NCBI Taxonomy" id="116603"/>
    <lineage>
        <taxon>Eukaryota</taxon>
        <taxon>Fungi</taxon>
        <taxon>Dikarya</taxon>
        <taxon>Basidiomycota</taxon>
        <taxon>Agaricomycotina</taxon>
        <taxon>Agaricomycetes</taxon>
        <taxon>Agaricomycetidae</taxon>
        <taxon>Boletales</taxon>
        <taxon>Suillineae</taxon>
        <taxon>Suillaceae</taxon>
        <taxon>Suillus</taxon>
    </lineage>
</organism>
<dbReference type="RefSeq" id="XP_041163011.1">
    <property type="nucleotide sequence ID" value="XM_041309951.1"/>
</dbReference>
<comment type="caution">
    <text evidence="1">The sequence shown here is derived from an EMBL/GenBank/DDBJ whole genome shotgun (WGS) entry which is preliminary data.</text>
</comment>
<evidence type="ECO:0000313" key="1">
    <source>
        <dbReference type="EMBL" id="KAG1798200.1"/>
    </source>
</evidence>
<name>A0A9P7DM58_9AGAM</name>
<dbReference type="AlphaFoldDB" id="A0A9P7DM58"/>
<accession>A0A9P7DM58</accession>
<keyword evidence="2" id="KW-1185">Reference proteome</keyword>
<sequence>MVFATAHRQWSRCKVDIGCEVRAMVDIGLFSSSHTLSSQLSTAEWSYCHHSAGSCGHGLLARICLCNRCRTRSLYLLGGVSVGFILASPSGTYFDAPGDQLVSVVGQPEVYDDRVFVYRCVDNTGDIASRATSIQVIDRRKGHTRVKTRWSCTAIHAIDRRMIVAIGSSLITVYALQEPDRSPQRRIAYLCPKLGCSLPSYMYSEAQRPIQTIFPAMCHLSFRKFVQSELPDLLIRKPGRLAVTCYNENIISNHPDTATV</sequence>